<protein>
    <submittedName>
        <fullName evidence="3">Kinase-like protein</fullName>
    </submittedName>
</protein>
<evidence type="ECO:0000256" key="1">
    <source>
        <dbReference type="SAM" id="MobiDB-lite"/>
    </source>
</evidence>
<reference evidence="3 4" key="1">
    <citation type="submission" date="2019-04" db="EMBL/GenBank/DDBJ databases">
        <title>Friends and foes A comparative genomics study of 23 Aspergillus species from section Flavi.</title>
        <authorList>
            <consortium name="DOE Joint Genome Institute"/>
            <person name="Kjaerbolling I."/>
            <person name="Vesth T."/>
            <person name="Frisvad J.C."/>
            <person name="Nybo J.L."/>
            <person name="Theobald S."/>
            <person name="Kildgaard S."/>
            <person name="Isbrandt T."/>
            <person name="Kuo A."/>
            <person name="Sato A."/>
            <person name="Lyhne E.K."/>
            <person name="Kogle M.E."/>
            <person name="Wiebenga A."/>
            <person name="Kun R.S."/>
            <person name="Lubbers R.J."/>
            <person name="Makela M.R."/>
            <person name="Barry K."/>
            <person name="Chovatia M."/>
            <person name="Clum A."/>
            <person name="Daum C."/>
            <person name="Haridas S."/>
            <person name="He G."/>
            <person name="LaButti K."/>
            <person name="Lipzen A."/>
            <person name="Mondo S."/>
            <person name="Riley R."/>
            <person name="Salamov A."/>
            <person name="Simmons B.A."/>
            <person name="Magnuson J.K."/>
            <person name="Henrissat B."/>
            <person name="Mortensen U.H."/>
            <person name="Larsen T.O."/>
            <person name="Devries R.P."/>
            <person name="Grigoriev I.V."/>
            <person name="Machida M."/>
            <person name="Baker S.E."/>
            <person name="Andersen M.R."/>
        </authorList>
    </citation>
    <scope>NUCLEOTIDE SEQUENCE [LARGE SCALE GENOMIC DNA]</scope>
    <source>
        <strain evidence="3 4">CBS 117626</strain>
    </source>
</reference>
<dbReference type="GO" id="GO:0005524">
    <property type="term" value="F:ATP binding"/>
    <property type="evidence" value="ECO:0007669"/>
    <property type="project" value="InterPro"/>
</dbReference>
<feature type="compositionally biased region" description="Polar residues" evidence="1">
    <location>
        <begin position="1"/>
        <end position="21"/>
    </location>
</feature>
<keyword evidence="3" id="KW-0808">Transferase</keyword>
<dbReference type="InterPro" id="IPR011009">
    <property type="entry name" value="Kinase-like_dom_sf"/>
</dbReference>
<dbReference type="Pfam" id="PF00069">
    <property type="entry name" value="Pkinase"/>
    <property type="match status" value="1"/>
</dbReference>
<dbReference type="AlphaFoldDB" id="A0A5N6UD04"/>
<keyword evidence="4" id="KW-1185">Reference proteome</keyword>
<name>A0A5N6UD04_ASPTM</name>
<dbReference type="EMBL" id="ML738760">
    <property type="protein sequence ID" value="KAE8156467.1"/>
    <property type="molecule type" value="Genomic_DNA"/>
</dbReference>
<feature type="region of interest" description="Disordered" evidence="1">
    <location>
        <begin position="1"/>
        <end position="39"/>
    </location>
</feature>
<proteinExistence type="predicted"/>
<dbReference type="SUPFAM" id="SSF56112">
    <property type="entry name" value="Protein kinase-like (PK-like)"/>
    <property type="match status" value="1"/>
</dbReference>
<evidence type="ECO:0000313" key="4">
    <source>
        <dbReference type="Proteomes" id="UP000326950"/>
    </source>
</evidence>
<feature type="domain" description="Protein kinase" evidence="2">
    <location>
        <begin position="1"/>
        <end position="302"/>
    </location>
</feature>
<dbReference type="GO" id="GO:0005737">
    <property type="term" value="C:cytoplasm"/>
    <property type="evidence" value="ECO:0007669"/>
    <property type="project" value="TreeGrafter"/>
</dbReference>
<dbReference type="PROSITE" id="PS50011">
    <property type="entry name" value="PROTEIN_KINASE_DOM"/>
    <property type="match status" value="1"/>
</dbReference>
<sequence>MSQGNNTRVVSMFPRSNTGHPNTPKRPLASGEPSEQDTKRYQRLQKGPQAIPKKVSSLFTKEVRNPWERYQKVFKIDQAGPGYIAHAKNNTFEETIVKEVKAPNKDWLTKLTWTSNQNVVRLQEAMYNNGCIYLFYEVMDVSLSQAFATPLGRWKAYEVAAFSQELLNGLDYIHKSLRLVHGDMTANCVLLSVEGAVKIANIGTSMLQDFSLKTAQNDIHSVGRIIIECLEPSTFLENGDSLISDGWDPVLIRFLESTKSCSIQELLRHDFLQLSPGPFCLKPYIRLARELASKDVELVEDD</sequence>
<organism evidence="3 4">
    <name type="scientific">Aspergillus tamarii</name>
    <dbReference type="NCBI Taxonomy" id="41984"/>
    <lineage>
        <taxon>Eukaryota</taxon>
        <taxon>Fungi</taxon>
        <taxon>Dikarya</taxon>
        <taxon>Ascomycota</taxon>
        <taxon>Pezizomycotina</taxon>
        <taxon>Eurotiomycetes</taxon>
        <taxon>Eurotiomycetidae</taxon>
        <taxon>Eurotiales</taxon>
        <taxon>Aspergillaceae</taxon>
        <taxon>Aspergillus</taxon>
        <taxon>Aspergillus subgen. Circumdati</taxon>
    </lineage>
</organism>
<dbReference type="Proteomes" id="UP000326950">
    <property type="component" value="Unassembled WGS sequence"/>
</dbReference>
<keyword evidence="3" id="KW-0418">Kinase</keyword>
<dbReference type="SMART" id="SM00220">
    <property type="entry name" value="S_TKc"/>
    <property type="match status" value="1"/>
</dbReference>
<evidence type="ECO:0000259" key="2">
    <source>
        <dbReference type="PROSITE" id="PS50011"/>
    </source>
</evidence>
<dbReference type="InterPro" id="IPR000719">
    <property type="entry name" value="Prot_kinase_dom"/>
</dbReference>
<dbReference type="PANTHER" id="PTHR24361:SF785">
    <property type="entry name" value="DUAL SPECIFICITY MITOGEN-ACTIVATED PROTEIN KINASE KINASE 1"/>
    <property type="match status" value="1"/>
</dbReference>
<dbReference type="GO" id="GO:0004674">
    <property type="term" value="F:protein serine/threonine kinase activity"/>
    <property type="evidence" value="ECO:0007669"/>
    <property type="project" value="TreeGrafter"/>
</dbReference>
<dbReference type="Gene3D" id="1.10.510.10">
    <property type="entry name" value="Transferase(Phosphotransferase) domain 1"/>
    <property type="match status" value="1"/>
</dbReference>
<dbReference type="OrthoDB" id="4062651at2759"/>
<gene>
    <name evidence="3" type="ORF">BDV40DRAFT_293481</name>
</gene>
<dbReference type="InterPro" id="IPR053235">
    <property type="entry name" value="Ser_Thr_kinase"/>
</dbReference>
<dbReference type="PANTHER" id="PTHR24361">
    <property type="entry name" value="MITOGEN-ACTIVATED KINASE KINASE KINASE"/>
    <property type="match status" value="1"/>
</dbReference>
<evidence type="ECO:0000313" key="3">
    <source>
        <dbReference type="EMBL" id="KAE8156467.1"/>
    </source>
</evidence>
<accession>A0A5N6UD04</accession>